<dbReference type="EMBL" id="CAMAPC010000004">
    <property type="protein sequence ID" value="CAH9054442.1"/>
    <property type="molecule type" value="Genomic_DNA"/>
</dbReference>
<accession>A0A9W4QV54</accession>
<name>A0A9W4QV54_9GAMM</name>
<dbReference type="PROSITE" id="PS50206">
    <property type="entry name" value="RHODANESE_3"/>
    <property type="match status" value="2"/>
</dbReference>
<sequence length="276" mass="30031">MKNLKSCQWLAQHLNKVHVLDAGIVKPGVNKPYSPTAIIAGAKRFDISGALTNPKVSLPNTMCDSAQFQAAMRQLGINLHDTVVVYDDMSLFSAPRAWWMLKSMGFEQVYVLDGGLSHWLALGLPTAPSYAITTQVGNFVAKAQPNYFIDSQQVLQSINDKSICLLDARSAKRFSGEDPEPRCNMRSGHIPNSKNLPYQQILNEQGLVKSVDALQALFTECGITNQALQFSCGSGVTACILAMAADECGYAQLSVYDGSWSEWGQPSNLPVEIGAN</sequence>
<dbReference type="Pfam" id="PF00581">
    <property type="entry name" value="Rhodanese"/>
    <property type="match status" value="2"/>
</dbReference>
<dbReference type="CDD" id="cd01449">
    <property type="entry name" value="TST_Repeat_2"/>
    <property type="match status" value="1"/>
</dbReference>
<keyword evidence="2" id="KW-0677">Repeat</keyword>
<protein>
    <submittedName>
        <fullName evidence="4">3-mercaptopyruvate sulfurtransferase</fullName>
        <ecNumber evidence="4">2.8.1.2</ecNumber>
    </submittedName>
</protein>
<dbReference type="FunFam" id="3.40.250.10:FF:000001">
    <property type="entry name" value="Sulfurtransferase"/>
    <property type="match status" value="1"/>
</dbReference>
<feature type="domain" description="Rhodanese" evidence="3">
    <location>
        <begin position="64"/>
        <end position="128"/>
    </location>
</feature>
<dbReference type="CDD" id="cd01448">
    <property type="entry name" value="TST_Repeat_1"/>
    <property type="match status" value="1"/>
</dbReference>
<dbReference type="Proteomes" id="UP001152467">
    <property type="component" value="Unassembled WGS sequence"/>
</dbReference>
<gene>
    <name evidence="4" type="primary">sseA</name>
    <name evidence="4" type="ORF">PSECIP111854_01375</name>
</gene>
<dbReference type="EC" id="2.8.1.2" evidence="4"/>
<dbReference type="GO" id="GO:0004792">
    <property type="term" value="F:thiosulfate-cyanide sulfurtransferase activity"/>
    <property type="evidence" value="ECO:0007669"/>
    <property type="project" value="TreeGrafter"/>
</dbReference>
<dbReference type="SMART" id="SM00450">
    <property type="entry name" value="RHOD"/>
    <property type="match status" value="2"/>
</dbReference>
<dbReference type="PANTHER" id="PTHR11364">
    <property type="entry name" value="THIOSULFATE SULFERTANSFERASE"/>
    <property type="match status" value="1"/>
</dbReference>
<dbReference type="PANTHER" id="PTHR11364:SF27">
    <property type="entry name" value="SULFURTRANSFERASE"/>
    <property type="match status" value="1"/>
</dbReference>
<reference evidence="4" key="1">
    <citation type="submission" date="2022-07" db="EMBL/GenBank/DDBJ databases">
        <authorList>
            <person name="Criscuolo A."/>
        </authorList>
    </citation>
    <scope>NUCLEOTIDE SEQUENCE</scope>
    <source>
        <strain evidence="4">CIP111854</strain>
    </source>
</reference>
<keyword evidence="1 4" id="KW-0808">Transferase</keyword>
<dbReference type="AlphaFoldDB" id="A0A9W4QV54"/>
<evidence type="ECO:0000256" key="2">
    <source>
        <dbReference type="ARBA" id="ARBA00022737"/>
    </source>
</evidence>
<organism evidence="4 5">
    <name type="scientific">Pseudoalteromonas holothuriae</name>
    <dbReference type="NCBI Taxonomy" id="2963714"/>
    <lineage>
        <taxon>Bacteria</taxon>
        <taxon>Pseudomonadati</taxon>
        <taxon>Pseudomonadota</taxon>
        <taxon>Gammaproteobacteria</taxon>
        <taxon>Alteromonadales</taxon>
        <taxon>Pseudoalteromonadaceae</taxon>
        <taxon>Pseudoalteromonas</taxon>
    </lineage>
</organism>
<dbReference type="InterPro" id="IPR001763">
    <property type="entry name" value="Rhodanese-like_dom"/>
</dbReference>
<evidence type="ECO:0000313" key="5">
    <source>
        <dbReference type="Proteomes" id="UP001152467"/>
    </source>
</evidence>
<dbReference type="Gene3D" id="3.40.250.10">
    <property type="entry name" value="Rhodanese-like domain"/>
    <property type="match status" value="2"/>
</dbReference>
<dbReference type="GO" id="GO:0016784">
    <property type="term" value="F:3-mercaptopyruvate sulfurtransferase activity"/>
    <property type="evidence" value="ECO:0007669"/>
    <property type="project" value="UniProtKB-EC"/>
</dbReference>
<evidence type="ECO:0000256" key="1">
    <source>
        <dbReference type="ARBA" id="ARBA00022679"/>
    </source>
</evidence>
<feature type="domain" description="Rhodanese" evidence="3">
    <location>
        <begin position="159"/>
        <end position="269"/>
    </location>
</feature>
<keyword evidence="5" id="KW-1185">Reference proteome</keyword>
<proteinExistence type="predicted"/>
<evidence type="ECO:0000259" key="3">
    <source>
        <dbReference type="PROSITE" id="PS50206"/>
    </source>
</evidence>
<dbReference type="InterPro" id="IPR045078">
    <property type="entry name" value="TST/MPST-like"/>
</dbReference>
<dbReference type="InterPro" id="IPR036873">
    <property type="entry name" value="Rhodanese-like_dom_sf"/>
</dbReference>
<dbReference type="RefSeq" id="WP_261626096.1">
    <property type="nucleotide sequence ID" value="NZ_CAMAPC010000004.1"/>
</dbReference>
<dbReference type="SUPFAM" id="SSF52821">
    <property type="entry name" value="Rhodanese/Cell cycle control phosphatase"/>
    <property type="match status" value="2"/>
</dbReference>
<comment type="caution">
    <text evidence="4">The sequence shown here is derived from an EMBL/GenBank/DDBJ whole genome shotgun (WGS) entry which is preliminary data.</text>
</comment>
<evidence type="ECO:0000313" key="4">
    <source>
        <dbReference type="EMBL" id="CAH9054442.1"/>
    </source>
</evidence>